<feature type="compositionally biased region" description="Basic and acidic residues" evidence="14">
    <location>
        <begin position="406"/>
        <end position="421"/>
    </location>
</feature>
<dbReference type="PANTHER" id="PTHR11082">
    <property type="entry name" value="TRNA-DIHYDROURIDINE SYNTHASE"/>
    <property type="match status" value="1"/>
</dbReference>
<dbReference type="InterPro" id="IPR035587">
    <property type="entry name" value="DUS-like_FMN-bd"/>
</dbReference>
<evidence type="ECO:0000256" key="14">
    <source>
        <dbReference type="SAM" id="MobiDB-lite"/>
    </source>
</evidence>
<evidence type="ECO:0000256" key="6">
    <source>
        <dbReference type="ARBA" id="ARBA00023002"/>
    </source>
</evidence>
<keyword evidence="2" id="KW-0285">Flavoprotein</keyword>
<sequence length="421" mass="45362">MPSLTIEQRWTWWRETLGSPRYCCAPMVLQSELAFRMMVRRHGSTLCYSPMIPVEAFLRLPADGPPVAPSTGGPATQAAYFTTCGADRPLLAQFGGNDAGQMLAAALLIQRHVDGVDINLGCPQACACKGGYGAFLMDHPDRVRGIVETLVAGLDVPVTAKIRVFPEVERTVAFAKMLEAAGVAALAVHGRRREQRMHQGTVDYDSIAAVKAALSIPVIANGNVRSKADADAVLASTGVDCVMSATALLANPRLFSCMHAPEAPGGGCMHAEPQQPSLLIRQPALQPKGPTLEERAQMALEYLECCKAYPSGALPRMISDHLREILRPDLNLPFNVEERNEIEAHRKTTLPIQFASLVRRVHAHGREHARRQREQARGSISARGSGGDQGGDRGSISARGSGGDQGGDRSRPETVRVTEIV</sequence>
<keyword evidence="3" id="KW-0288">FMN</keyword>
<evidence type="ECO:0000256" key="5">
    <source>
        <dbReference type="ARBA" id="ARBA00022857"/>
    </source>
</evidence>
<evidence type="ECO:0000259" key="15">
    <source>
        <dbReference type="Pfam" id="PF01207"/>
    </source>
</evidence>
<evidence type="ECO:0000256" key="3">
    <source>
        <dbReference type="ARBA" id="ARBA00022643"/>
    </source>
</evidence>
<evidence type="ECO:0000256" key="10">
    <source>
        <dbReference type="ARBA" id="ARBA00047287"/>
    </source>
</evidence>
<dbReference type="GO" id="GO:0017150">
    <property type="term" value="F:tRNA dihydrouridine synthase activity"/>
    <property type="evidence" value="ECO:0007669"/>
    <property type="project" value="InterPro"/>
</dbReference>
<evidence type="ECO:0000256" key="1">
    <source>
        <dbReference type="ARBA" id="ARBA00001917"/>
    </source>
</evidence>
<evidence type="ECO:0000256" key="13">
    <source>
        <dbReference type="ARBA" id="ARBA00049467"/>
    </source>
</evidence>
<evidence type="ECO:0000256" key="8">
    <source>
        <dbReference type="ARBA" id="ARBA00038313"/>
    </source>
</evidence>
<dbReference type="EC" id="1.3.1.88" evidence="9"/>
<dbReference type="InterPro" id="IPR013785">
    <property type="entry name" value="Aldolase_TIM"/>
</dbReference>
<dbReference type="InterPro" id="IPR018517">
    <property type="entry name" value="tRNA_hU_synthase_CS"/>
</dbReference>
<dbReference type="OrthoDB" id="272303at2759"/>
<organism evidence="16 17">
    <name type="scientific">Chrysochromulina tobinii</name>
    <dbReference type="NCBI Taxonomy" id="1460289"/>
    <lineage>
        <taxon>Eukaryota</taxon>
        <taxon>Haptista</taxon>
        <taxon>Haptophyta</taxon>
        <taxon>Prymnesiophyceae</taxon>
        <taxon>Prymnesiales</taxon>
        <taxon>Chrysochromulinaceae</taxon>
        <taxon>Chrysochromulina</taxon>
    </lineage>
</organism>
<evidence type="ECO:0000256" key="7">
    <source>
        <dbReference type="ARBA" id="ARBA00023027"/>
    </source>
</evidence>
<comment type="catalytic activity">
    <reaction evidence="11">
        <text>5,6-dihydrouridine(16) in tRNA + NADP(+) = uridine(16) in tRNA + NADPH + H(+)</text>
        <dbReference type="Rhea" id="RHEA:53376"/>
        <dbReference type="Rhea" id="RHEA-COMP:13543"/>
        <dbReference type="Rhea" id="RHEA-COMP:13544"/>
        <dbReference type="ChEBI" id="CHEBI:15378"/>
        <dbReference type="ChEBI" id="CHEBI:57783"/>
        <dbReference type="ChEBI" id="CHEBI:58349"/>
        <dbReference type="ChEBI" id="CHEBI:65315"/>
        <dbReference type="ChEBI" id="CHEBI:74443"/>
        <dbReference type="EC" id="1.3.1.88"/>
    </reaction>
    <physiologicalReaction direction="right-to-left" evidence="11">
        <dbReference type="Rhea" id="RHEA:53378"/>
    </physiologicalReaction>
</comment>
<dbReference type="AlphaFoldDB" id="A0A0M0JI13"/>
<protein>
    <recommendedName>
        <fullName evidence="9">tRNA-dihydrouridine(16/17) synthase [NAD(P)(+)]</fullName>
        <ecNumber evidence="9">1.3.1.88</ecNumber>
    </recommendedName>
</protein>
<evidence type="ECO:0000256" key="9">
    <source>
        <dbReference type="ARBA" id="ARBA00038890"/>
    </source>
</evidence>
<evidence type="ECO:0000313" key="17">
    <source>
        <dbReference type="Proteomes" id="UP000037460"/>
    </source>
</evidence>
<evidence type="ECO:0000256" key="11">
    <source>
        <dbReference type="ARBA" id="ARBA00047652"/>
    </source>
</evidence>
<dbReference type="Pfam" id="PF01207">
    <property type="entry name" value="Dus"/>
    <property type="match status" value="1"/>
</dbReference>
<keyword evidence="5" id="KW-0521">NADP</keyword>
<name>A0A0M0JI13_9EUKA</name>
<accession>A0A0M0JI13</accession>
<proteinExistence type="inferred from homology"/>
<dbReference type="GO" id="GO:0050660">
    <property type="term" value="F:flavin adenine dinucleotide binding"/>
    <property type="evidence" value="ECO:0007669"/>
    <property type="project" value="InterPro"/>
</dbReference>
<keyword evidence="6" id="KW-0560">Oxidoreductase</keyword>
<gene>
    <name evidence="16" type="ORF">Ctob_012365</name>
</gene>
<comment type="caution">
    <text evidence="16">The sequence shown here is derived from an EMBL/GenBank/DDBJ whole genome shotgun (WGS) entry which is preliminary data.</text>
</comment>
<evidence type="ECO:0000256" key="2">
    <source>
        <dbReference type="ARBA" id="ARBA00022630"/>
    </source>
</evidence>
<keyword evidence="7" id="KW-0520">NAD</keyword>
<comment type="cofactor">
    <cofactor evidence="1">
        <name>FMN</name>
        <dbReference type="ChEBI" id="CHEBI:58210"/>
    </cofactor>
</comment>
<dbReference type="Proteomes" id="UP000037460">
    <property type="component" value="Unassembled WGS sequence"/>
</dbReference>
<reference evidence="17" key="1">
    <citation type="journal article" date="2015" name="PLoS Genet.">
        <title>Genome Sequence and Transcriptome Analyses of Chrysochromulina tobin: Metabolic Tools for Enhanced Algal Fitness in the Prominent Order Prymnesiales (Haptophyceae).</title>
        <authorList>
            <person name="Hovde B.T."/>
            <person name="Deodato C.R."/>
            <person name="Hunsperger H.M."/>
            <person name="Ryken S.A."/>
            <person name="Yost W."/>
            <person name="Jha R.K."/>
            <person name="Patterson J."/>
            <person name="Monnat R.J. Jr."/>
            <person name="Barlow S.B."/>
            <person name="Starkenburg S.R."/>
            <person name="Cattolico R.A."/>
        </authorList>
    </citation>
    <scope>NUCLEOTIDE SEQUENCE</scope>
    <source>
        <strain evidence="17">CCMP291</strain>
    </source>
</reference>
<dbReference type="SUPFAM" id="SSF51395">
    <property type="entry name" value="FMN-linked oxidoreductases"/>
    <property type="match status" value="1"/>
</dbReference>
<evidence type="ECO:0000313" key="16">
    <source>
        <dbReference type="EMBL" id="KOO26115.1"/>
    </source>
</evidence>
<dbReference type="PROSITE" id="PS01136">
    <property type="entry name" value="UPF0034"/>
    <property type="match status" value="1"/>
</dbReference>
<dbReference type="EMBL" id="JWZX01002890">
    <property type="protein sequence ID" value="KOO26115.1"/>
    <property type="molecule type" value="Genomic_DNA"/>
</dbReference>
<keyword evidence="17" id="KW-1185">Reference proteome</keyword>
<feature type="domain" description="DUS-like FMN-binding" evidence="15">
    <location>
        <begin position="24"/>
        <end position="258"/>
    </location>
</feature>
<evidence type="ECO:0000256" key="12">
    <source>
        <dbReference type="ARBA" id="ARBA00048934"/>
    </source>
</evidence>
<comment type="similarity">
    <text evidence="8">Belongs to the Dus family. Dus1 subfamily.</text>
</comment>
<dbReference type="PANTHER" id="PTHR11082:SF5">
    <property type="entry name" value="TRNA-DIHYDROURIDINE(16_17) SYNTHASE [NAD(P)(+)]-LIKE"/>
    <property type="match status" value="1"/>
</dbReference>
<comment type="catalytic activity">
    <reaction evidence="12">
        <text>5,6-dihydrouridine(16) in tRNA + NAD(+) = uridine(16) in tRNA + NADH + H(+)</text>
        <dbReference type="Rhea" id="RHEA:53380"/>
        <dbReference type="Rhea" id="RHEA-COMP:13543"/>
        <dbReference type="Rhea" id="RHEA-COMP:13544"/>
        <dbReference type="ChEBI" id="CHEBI:15378"/>
        <dbReference type="ChEBI" id="CHEBI:57540"/>
        <dbReference type="ChEBI" id="CHEBI:57945"/>
        <dbReference type="ChEBI" id="CHEBI:65315"/>
        <dbReference type="ChEBI" id="CHEBI:74443"/>
        <dbReference type="EC" id="1.3.1.88"/>
    </reaction>
    <physiologicalReaction direction="right-to-left" evidence="12">
        <dbReference type="Rhea" id="RHEA:53382"/>
    </physiologicalReaction>
</comment>
<dbReference type="Gene3D" id="3.20.20.70">
    <property type="entry name" value="Aldolase class I"/>
    <property type="match status" value="1"/>
</dbReference>
<dbReference type="CDD" id="cd02801">
    <property type="entry name" value="DUS_like_FMN"/>
    <property type="match status" value="1"/>
</dbReference>
<keyword evidence="4" id="KW-0819">tRNA processing</keyword>
<feature type="region of interest" description="Disordered" evidence="14">
    <location>
        <begin position="363"/>
        <end position="421"/>
    </location>
</feature>
<comment type="catalytic activity">
    <reaction evidence="10">
        <text>5,6-dihydrouridine(17) in tRNA + NAD(+) = uridine(17) in tRNA + NADH + H(+)</text>
        <dbReference type="Rhea" id="RHEA:53372"/>
        <dbReference type="Rhea" id="RHEA-COMP:13541"/>
        <dbReference type="Rhea" id="RHEA-COMP:13542"/>
        <dbReference type="ChEBI" id="CHEBI:15378"/>
        <dbReference type="ChEBI" id="CHEBI:57540"/>
        <dbReference type="ChEBI" id="CHEBI:57945"/>
        <dbReference type="ChEBI" id="CHEBI:65315"/>
        <dbReference type="ChEBI" id="CHEBI:74443"/>
        <dbReference type="EC" id="1.3.1.88"/>
    </reaction>
    <physiologicalReaction direction="right-to-left" evidence="10">
        <dbReference type="Rhea" id="RHEA:53374"/>
    </physiologicalReaction>
</comment>
<comment type="catalytic activity">
    <reaction evidence="13">
        <text>5,6-dihydrouridine(17) in tRNA + NADP(+) = uridine(17) in tRNA + NADPH + H(+)</text>
        <dbReference type="Rhea" id="RHEA:53368"/>
        <dbReference type="Rhea" id="RHEA-COMP:13541"/>
        <dbReference type="Rhea" id="RHEA-COMP:13542"/>
        <dbReference type="ChEBI" id="CHEBI:15378"/>
        <dbReference type="ChEBI" id="CHEBI:57783"/>
        <dbReference type="ChEBI" id="CHEBI:58349"/>
        <dbReference type="ChEBI" id="CHEBI:65315"/>
        <dbReference type="ChEBI" id="CHEBI:74443"/>
        <dbReference type="EC" id="1.3.1.88"/>
    </reaction>
    <physiologicalReaction direction="right-to-left" evidence="13">
        <dbReference type="Rhea" id="RHEA:53370"/>
    </physiologicalReaction>
</comment>
<feature type="compositionally biased region" description="Gly residues" evidence="14">
    <location>
        <begin position="384"/>
        <end position="393"/>
    </location>
</feature>
<evidence type="ECO:0000256" key="4">
    <source>
        <dbReference type="ARBA" id="ARBA00022694"/>
    </source>
</evidence>